<keyword evidence="2" id="KW-1185">Reference proteome</keyword>
<proteinExistence type="predicted"/>
<dbReference type="InterPro" id="IPR045372">
    <property type="entry name" value="YidB"/>
</dbReference>
<protein>
    <submittedName>
        <fullName evidence="1">YidB family protein</fullName>
    </submittedName>
</protein>
<dbReference type="Proteomes" id="UP001432075">
    <property type="component" value="Chromosome"/>
</dbReference>
<evidence type="ECO:0000313" key="1">
    <source>
        <dbReference type="EMBL" id="WUO50457.1"/>
    </source>
</evidence>
<gene>
    <name evidence="1" type="ORF">OHU17_34010</name>
</gene>
<dbReference type="SUPFAM" id="SSF140804">
    <property type="entry name" value="YidB-like"/>
    <property type="match status" value="1"/>
</dbReference>
<reference evidence="1" key="1">
    <citation type="submission" date="2022-10" db="EMBL/GenBank/DDBJ databases">
        <title>The complete genomes of actinobacterial strains from the NBC collection.</title>
        <authorList>
            <person name="Joergensen T.S."/>
            <person name="Alvarez Arevalo M."/>
            <person name="Sterndorff E.B."/>
            <person name="Faurdal D."/>
            <person name="Vuksanovic O."/>
            <person name="Mourched A.-S."/>
            <person name="Charusanti P."/>
            <person name="Shaw S."/>
            <person name="Blin K."/>
            <person name="Weber T."/>
        </authorList>
    </citation>
    <scope>NUCLEOTIDE SEQUENCE</scope>
    <source>
        <strain evidence="1">NBC_00283</strain>
    </source>
</reference>
<dbReference type="InterPro" id="IPR027405">
    <property type="entry name" value="YidB-like"/>
</dbReference>
<accession>A0ABZ1RUE7</accession>
<name>A0ABZ1RUE7_9ACTN</name>
<dbReference type="EMBL" id="CP108057">
    <property type="protein sequence ID" value="WUO50457.1"/>
    <property type="molecule type" value="Genomic_DNA"/>
</dbReference>
<dbReference type="RefSeq" id="WP_328777254.1">
    <property type="nucleotide sequence ID" value="NZ_CP108057.1"/>
</dbReference>
<dbReference type="Pfam" id="PF20159">
    <property type="entry name" value="YidB"/>
    <property type="match status" value="1"/>
</dbReference>
<dbReference type="Gene3D" id="1.10.10.690">
    <property type="entry name" value="YidB-like"/>
    <property type="match status" value="1"/>
</dbReference>
<sequence>MTNEDGANQQPTSLTISAQSLAAAGLEPQVRSWIGDGPNKAITAGQIVAVVGEDRLAQAAESLGWEPEDLAADLASRLPELVDSAVPDGQSASDTGGGFPGFQVRWAPVPVQDLTSDLQIHPGISPASSLTLNDEVAIDGSVTLTVRYL</sequence>
<evidence type="ECO:0000313" key="2">
    <source>
        <dbReference type="Proteomes" id="UP001432075"/>
    </source>
</evidence>
<organism evidence="1 2">
    <name type="scientific">Streptomyces goshikiensis</name>
    <dbReference type="NCBI Taxonomy" id="1942"/>
    <lineage>
        <taxon>Bacteria</taxon>
        <taxon>Bacillati</taxon>
        <taxon>Actinomycetota</taxon>
        <taxon>Actinomycetes</taxon>
        <taxon>Kitasatosporales</taxon>
        <taxon>Streptomycetaceae</taxon>
        <taxon>Streptomyces</taxon>
    </lineage>
</organism>